<dbReference type="SUPFAM" id="SSF54060">
    <property type="entry name" value="His-Me finger endonucleases"/>
    <property type="match status" value="1"/>
</dbReference>
<organism evidence="2">
    <name type="scientific">marine sediment metagenome</name>
    <dbReference type="NCBI Taxonomy" id="412755"/>
    <lineage>
        <taxon>unclassified sequences</taxon>
        <taxon>metagenomes</taxon>
        <taxon>ecological metagenomes</taxon>
    </lineage>
</organism>
<accession>A0A0F8YQP7</accession>
<comment type="caution">
    <text evidence="2">The sequence shown here is derived from an EMBL/GenBank/DDBJ whole genome shotgun (WGS) entry which is preliminary data.</text>
</comment>
<evidence type="ECO:0000313" key="2">
    <source>
        <dbReference type="EMBL" id="KKK83763.1"/>
    </source>
</evidence>
<reference evidence="2" key="1">
    <citation type="journal article" date="2015" name="Nature">
        <title>Complex archaea that bridge the gap between prokaryotes and eukaryotes.</title>
        <authorList>
            <person name="Spang A."/>
            <person name="Saw J.H."/>
            <person name="Jorgensen S.L."/>
            <person name="Zaremba-Niedzwiedzka K."/>
            <person name="Martijn J."/>
            <person name="Lind A.E."/>
            <person name="van Eijk R."/>
            <person name="Schleper C."/>
            <person name="Guy L."/>
            <person name="Ettema T.J."/>
        </authorList>
    </citation>
    <scope>NUCLEOTIDE SEQUENCE</scope>
</reference>
<feature type="domain" description="HNH nuclease" evidence="1">
    <location>
        <begin position="15"/>
        <end position="54"/>
    </location>
</feature>
<evidence type="ECO:0000259" key="1">
    <source>
        <dbReference type="Pfam" id="PF13392"/>
    </source>
</evidence>
<dbReference type="InterPro" id="IPR003615">
    <property type="entry name" value="HNH_nuc"/>
</dbReference>
<name>A0A0F8YQP7_9ZZZZ</name>
<dbReference type="Gene3D" id="3.90.75.20">
    <property type="match status" value="1"/>
</dbReference>
<dbReference type="AlphaFoldDB" id="A0A0F8YQP7"/>
<sequence>FFHQMAGKKHYVMEHRLVMAKHLGRCLEPWEIVHHKNGIKDDNRLANLKLLPSQSFHLVDTRTKVYIKKLEARIKKLEADILEGKR</sequence>
<protein>
    <recommendedName>
        <fullName evidence="1">HNH nuclease domain-containing protein</fullName>
    </recommendedName>
</protein>
<feature type="non-terminal residue" evidence="2">
    <location>
        <position position="1"/>
    </location>
</feature>
<dbReference type="Pfam" id="PF13392">
    <property type="entry name" value="HNH_3"/>
    <property type="match status" value="1"/>
</dbReference>
<dbReference type="InterPro" id="IPR044925">
    <property type="entry name" value="His-Me_finger_sf"/>
</dbReference>
<gene>
    <name evidence="2" type="ORF">LCGC14_2790150</name>
</gene>
<dbReference type="EMBL" id="LAZR01052073">
    <property type="protein sequence ID" value="KKK83763.1"/>
    <property type="molecule type" value="Genomic_DNA"/>
</dbReference>
<proteinExistence type="predicted"/>